<dbReference type="RefSeq" id="WP_382746181.1">
    <property type="nucleotide sequence ID" value="NZ_JBHMCT010000040.1"/>
</dbReference>
<evidence type="ECO:0000313" key="1">
    <source>
        <dbReference type="EMBL" id="MFB9558597.1"/>
    </source>
</evidence>
<protein>
    <submittedName>
        <fullName evidence="1">Uncharacterized protein</fullName>
    </submittedName>
</protein>
<gene>
    <name evidence="1" type="ORF">ACFFTP_31005</name>
</gene>
<name>A0ABV5QYL3_9ACTN</name>
<proteinExistence type="predicted"/>
<sequence>MSAGDDSTPAARLRLLQAEFLQPGRSHAERITGSTTPAAPIRLAVYDHIRASVEEAAEHTRTAAPGARPRPAGLDELYGWMVKETAHLDAERQRARDGLIYRQGLEHAILMGDHTIVRRHACPACSTWSLFWRPERKAAVCVNRYCADDDGTSSTWTLAQIAEHHIARKTPSARRAT</sequence>
<organism evidence="1 2">
    <name type="scientific">Streptomyces roseoviridis</name>
    <dbReference type="NCBI Taxonomy" id="67361"/>
    <lineage>
        <taxon>Bacteria</taxon>
        <taxon>Bacillati</taxon>
        <taxon>Actinomycetota</taxon>
        <taxon>Actinomycetes</taxon>
        <taxon>Kitasatosporales</taxon>
        <taxon>Streptomycetaceae</taxon>
        <taxon>Streptomyces</taxon>
    </lineage>
</organism>
<keyword evidence="2" id="KW-1185">Reference proteome</keyword>
<evidence type="ECO:0000313" key="2">
    <source>
        <dbReference type="Proteomes" id="UP001589716"/>
    </source>
</evidence>
<dbReference type="EMBL" id="JBHMCT010000040">
    <property type="protein sequence ID" value="MFB9558597.1"/>
    <property type="molecule type" value="Genomic_DNA"/>
</dbReference>
<dbReference type="Proteomes" id="UP001589716">
    <property type="component" value="Unassembled WGS sequence"/>
</dbReference>
<reference evidence="1 2" key="1">
    <citation type="submission" date="2024-09" db="EMBL/GenBank/DDBJ databases">
        <authorList>
            <person name="Sun Q."/>
            <person name="Mori K."/>
        </authorList>
    </citation>
    <scope>NUCLEOTIDE SEQUENCE [LARGE SCALE GENOMIC DNA]</scope>
    <source>
        <strain evidence="1 2">JCM 4414</strain>
    </source>
</reference>
<accession>A0ABV5QYL3</accession>
<comment type="caution">
    <text evidence="1">The sequence shown here is derived from an EMBL/GenBank/DDBJ whole genome shotgun (WGS) entry which is preliminary data.</text>
</comment>